<dbReference type="OrthoDB" id="10001070at2"/>
<accession>A0A347VS44</accession>
<dbReference type="STRING" id="1548018.LS64_06915"/>
<reference evidence="3" key="3">
    <citation type="submission" date="2018-04" db="EMBL/GenBank/DDBJ databases">
        <authorList>
            <person name="Sheh A."/>
            <person name="Shen Z."/>
            <person name="Mannion A.J."/>
            <person name="Fox J.G."/>
        </authorList>
    </citation>
    <scope>NUCLEOTIDE SEQUENCE</scope>
    <source>
        <strain evidence="3">MIT 97-6194</strain>
    </source>
</reference>
<organism evidence="3 4">
    <name type="scientific">Helicobacter saguini</name>
    <dbReference type="NCBI Taxonomy" id="1548018"/>
    <lineage>
        <taxon>Bacteria</taxon>
        <taxon>Pseudomonadati</taxon>
        <taxon>Campylobacterota</taxon>
        <taxon>Epsilonproteobacteria</taxon>
        <taxon>Campylobacterales</taxon>
        <taxon>Helicobacteraceae</taxon>
        <taxon>Helicobacter</taxon>
    </lineage>
</organism>
<reference evidence="2 5" key="4">
    <citation type="submission" date="2019-12" db="EMBL/GenBank/DDBJ databases">
        <title>Multi-Generational Helicobacter saguini Isolates.</title>
        <authorList>
            <person name="Mannion A."/>
            <person name="Shen Z."/>
            <person name="Fox J.G."/>
        </authorList>
    </citation>
    <scope>NUCLEOTIDE SEQUENCE [LARGE SCALE GENOMIC DNA]</scope>
    <source>
        <strain evidence="2">16-048</strain>
        <strain evidence="5">16-048 (F4)</strain>
    </source>
</reference>
<dbReference type="EMBL" id="JRMP02000010">
    <property type="protein sequence ID" value="TLD94075.1"/>
    <property type="molecule type" value="Genomic_DNA"/>
</dbReference>
<feature type="transmembrane region" description="Helical" evidence="1">
    <location>
        <begin position="20"/>
        <end position="42"/>
    </location>
</feature>
<dbReference type="Proteomes" id="UP000477070">
    <property type="component" value="Unassembled WGS sequence"/>
</dbReference>
<comment type="caution">
    <text evidence="3">The sequence shown here is derived from an EMBL/GenBank/DDBJ whole genome shotgun (WGS) entry which is preliminary data.</text>
</comment>
<keyword evidence="4" id="KW-1185">Reference proteome</keyword>
<evidence type="ECO:0000313" key="5">
    <source>
        <dbReference type="Proteomes" id="UP000477070"/>
    </source>
</evidence>
<reference evidence="3 4" key="2">
    <citation type="journal article" date="2016" name="Infect. Immun.">
        <title>Helicobacter saguini, a Novel Helicobacter Isolated from Cotton-Top Tamarins with Ulcerative Colitis, Has Proinflammatory Properties and Induces Typhlocolitis and Dysplasia in Gnotobiotic IL-10-/- Mice.</title>
        <authorList>
            <person name="Shen Z."/>
            <person name="Mannion A."/>
            <person name="Whary M.T."/>
            <person name="Muthupalani S."/>
            <person name="Sheh A."/>
            <person name="Feng Y."/>
            <person name="Gong G."/>
            <person name="Vandamme P."/>
            <person name="Holcombe H.R."/>
            <person name="Paster B.J."/>
            <person name="Fox J.G."/>
        </authorList>
    </citation>
    <scope>NUCLEOTIDE SEQUENCE [LARGE SCALE GENOMIC DNA]</scope>
    <source>
        <strain evidence="3 4">MIT 97-6194</strain>
    </source>
</reference>
<name>A0A347VS44_9HELI</name>
<proteinExistence type="predicted"/>
<dbReference type="RefSeq" id="WP_034571770.1">
    <property type="nucleotide sequence ID" value="NZ_JRMP02000010.1"/>
</dbReference>
<evidence type="ECO:0000313" key="2">
    <source>
        <dbReference type="EMBL" id="MWV69021.1"/>
    </source>
</evidence>
<dbReference type="EMBL" id="QBIU01000001">
    <property type="protein sequence ID" value="MWV69021.1"/>
    <property type="molecule type" value="Genomic_DNA"/>
</dbReference>
<reference evidence="3 4" key="1">
    <citation type="journal article" date="2014" name="Genome Announc.">
        <title>Draft genome sequences of eight enterohepatic helicobacter species isolated from both laboratory and wild rodents.</title>
        <authorList>
            <person name="Sheh A."/>
            <person name="Shen Z."/>
            <person name="Fox J.G."/>
        </authorList>
    </citation>
    <scope>NUCLEOTIDE SEQUENCE [LARGE SCALE GENOMIC DNA]</scope>
    <source>
        <strain evidence="3 4">MIT 97-6194</strain>
    </source>
</reference>
<keyword evidence="1" id="KW-1133">Transmembrane helix</keyword>
<keyword evidence="1" id="KW-0812">Transmembrane</keyword>
<keyword evidence="1" id="KW-0472">Membrane</keyword>
<evidence type="ECO:0000313" key="3">
    <source>
        <dbReference type="EMBL" id="TLD94075.1"/>
    </source>
</evidence>
<evidence type="ECO:0000256" key="1">
    <source>
        <dbReference type="SAM" id="Phobius"/>
    </source>
</evidence>
<dbReference type="AlphaFoldDB" id="A0A347VS44"/>
<dbReference type="Proteomes" id="UP000029714">
    <property type="component" value="Unassembled WGS sequence"/>
</dbReference>
<evidence type="ECO:0000313" key="4">
    <source>
        <dbReference type="Proteomes" id="UP000029714"/>
    </source>
</evidence>
<gene>
    <name evidence="2" type="ORF">DCO61_03015</name>
    <name evidence="3" type="ORF">LS64_007100</name>
</gene>
<sequence length="107" mass="12112">MFRDFENIESSNLDSKSKAFLSIDIAFALVIMSLGFVILLYVQSDIAKVLQNNDIQKISESNLSLKQILNTKGQTQTLTTQSGRQVAVEFFTTNTNEITLHYYKVLD</sequence>
<protein>
    <submittedName>
        <fullName evidence="3">Uncharacterized protein</fullName>
    </submittedName>
</protein>